<proteinExistence type="predicted"/>
<evidence type="ECO:0000313" key="2">
    <source>
        <dbReference type="Proteomes" id="UP001220662"/>
    </source>
</evidence>
<evidence type="ECO:0000313" key="1">
    <source>
        <dbReference type="EMBL" id="MDF3845651.1"/>
    </source>
</evidence>
<accession>A0AAW6PHC7</accession>
<feature type="non-terminal residue" evidence="1">
    <location>
        <position position="1"/>
    </location>
</feature>
<comment type="caution">
    <text evidence="1">The sequence shown here is derived from an EMBL/GenBank/DDBJ whole genome shotgun (WGS) entry which is preliminary data.</text>
</comment>
<dbReference type="InterPro" id="IPR021326">
    <property type="entry name" value="DUF2931"/>
</dbReference>
<protein>
    <submittedName>
        <fullName evidence="1">DUF2931 family protein</fullName>
    </submittedName>
</protein>
<sequence length="80" mass="8609">ADDTWITGYREGLTIGLAPGGIAKVWIMGPCLDPIEVTRVQGKVVKKGPSGGLTDGRYALPLEPESKAYIEKYGIPYGSW</sequence>
<reference evidence="1" key="1">
    <citation type="submission" date="2023-03" db="EMBL/GenBank/DDBJ databases">
        <title>Draft assemblies of triclosan tolerant bacteria isolated from returned activated sludge.</title>
        <authorList>
            <person name="Van Hamelsveld S."/>
        </authorList>
    </citation>
    <scope>NUCLEOTIDE SEQUENCE</scope>
    <source>
        <strain evidence="1">GW210015_S63</strain>
    </source>
</reference>
<gene>
    <name evidence="1" type="ORF">P3W55_28425</name>
</gene>
<dbReference type="Proteomes" id="UP001220662">
    <property type="component" value="Unassembled WGS sequence"/>
</dbReference>
<organism evidence="1 2">
    <name type="scientific">Pseudomonas citronellolis</name>
    <dbReference type="NCBI Taxonomy" id="53408"/>
    <lineage>
        <taxon>Bacteria</taxon>
        <taxon>Pseudomonadati</taxon>
        <taxon>Pseudomonadota</taxon>
        <taxon>Gammaproteobacteria</taxon>
        <taxon>Pseudomonadales</taxon>
        <taxon>Pseudomonadaceae</taxon>
        <taxon>Pseudomonas</taxon>
    </lineage>
</organism>
<dbReference type="EMBL" id="JARJLR010000475">
    <property type="protein sequence ID" value="MDF3845651.1"/>
    <property type="molecule type" value="Genomic_DNA"/>
</dbReference>
<name>A0AAW6PHC7_9PSED</name>
<dbReference type="RefSeq" id="WP_276216060.1">
    <property type="nucleotide sequence ID" value="NZ_JARJLR010000475.1"/>
</dbReference>
<dbReference type="AlphaFoldDB" id="A0AAW6PHC7"/>
<dbReference type="Pfam" id="PF11153">
    <property type="entry name" value="DUF2931"/>
    <property type="match status" value="1"/>
</dbReference>